<reference evidence="4" key="1">
    <citation type="submission" date="2021-02" db="EMBL/GenBank/DDBJ databases">
        <authorList>
            <person name="Dougan E. K."/>
            <person name="Rhodes N."/>
            <person name="Thang M."/>
            <person name="Chan C."/>
        </authorList>
    </citation>
    <scope>NUCLEOTIDE SEQUENCE</scope>
</reference>
<gene>
    <name evidence="4" type="ORF">PGLA2088_LOCUS19979</name>
    <name evidence="5" type="ORF">PGLA2088_LOCUS30879</name>
</gene>
<dbReference type="AlphaFoldDB" id="A0A813JJI7"/>
<keyword evidence="1" id="KW-0689">Ribosomal protein</keyword>
<dbReference type="EMBL" id="CAJNNW010025280">
    <property type="protein sequence ID" value="CAE8676672.1"/>
    <property type="molecule type" value="Genomic_DNA"/>
</dbReference>
<keyword evidence="2" id="KW-0687">Ribonucleoprotein</keyword>
<evidence type="ECO:0000313" key="4">
    <source>
        <dbReference type="EMBL" id="CAE8676672.1"/>
    </source>
</evidence>
<dbReference type="Gene3D" id="3.30.420.80">
    <property type="entry name" value="Ribosomal protein S11"/>
    <property type="match status" value="1"/>
</dbReference>
<dbReference type="SUPFAM" id="SSF53137">
    <property type="entry name" value="Translational machinery components"/>
    <property type="match status" value="1"/>
</dbReference>
<evidence type="ECO:0000313" key="6">
    <source>
        <dbReference type="Proteomes" id="UP000626109"/>
    </source>
</evidence>
<feature type="signal peptide" evidence="3">
    <location>
        <begin position="1"/>
        <end position="20"/>
    </location>
</feature>
<dbReference type="GO" id="GO:1990904">
    <property type="term" value="C:ribonucleoprotein complex"/>
    <property type="evidence" value="ECO:0007669"/>
    <property type="project" value="UniProtKB-KW"/>
</dbReference>
<keyword evidence="3" id="KW-0732">Signal</keyword>
<name>A0A813JJI7_POLGL</name>
<dbReference type="EMBL" id="CAJNNW010029040">
    <property type="protein sequence ID" value="CAE8698738.1"/>
    <property type="molecule type" value="Genomic_DNA"/>
</dbReference>
<evidence type="ECO:0000256" key="1">
    <source>
        <dbReference type="ARBA" id="ARBA00022980"/>
    </source>
</evidence>
<dbReference type="GO" id="GO:0003735">
    <property type="term" value="F:structural constituent of ribosome"/>
    <property type="evidence" value="ECO:0007669"/>
    <property type="project" value="InterPro"/>
</dbReference>
<dbReference type="InterPro" id="IPR036967">
    <property type="entry name" value="Ribosomal_uS11_sf"/>
</dbReference>
<organism evidence="4 6">
    <name type="scientific">Polarella glacialis</name>
    <name type="common">Dinoflagellate</name>
    <dbReference type="NCBI Taxonomy" id="89957"/>
    <lineage>
        <taxon>Eukaryota</taxon>
        <taxon>Sar</taxon>
        <taxon>Alveolata</taxon>
        <taxon>Dinophyceae</taxon>
        <taxon>Suessiales</taxon>
        <taxon>Suessiaceae</taxon>
        <taxon>Polarella</taxon>
    </lineage>
</organism>
<protein>
    <recommendedName>
        <fullName evidence="7">30S ribosomal protein S11</fullName>
    </recommendedName>
</protein>
<evidence type="ECO:0000256" key="2">
    <source>
        <dbReference type="ARBA" id="ARBA00023274"/>
    </source>
</evidence>
<accession>A0A813JJI7</accession>
<evidence type="ECO:0000256" key="3">
    <source>
        <dbReference type="SAM" id="SignalP"/>
    </source>
</evidence>
<feature type="chain" id="PRO_5036408929" description="30S ribosomal protein S11" evidence="3">
    <location>
        <begin position="21"/>
        <end position="200"/>
    </location>
</feature>
<proteinExistence type="predicted"/>
<dbReference type="GO" id="GO:0005840">
    <property type="term" value="C:ribosome"/>
    <property type="evidence" value="ECO:0007669"/>
    <property type="project" value="UniProtKB-KW"/>
</dbReference>
<dbReference type="GO" id="GO:0006412">
    <property type="term" value="P:translation"/>
    <property type="evidence" value="ECO:0007669"/>
    <property type="project" value="InterPro"/>
</dbReference>
<sequence>MSRLAALALVASQLMLPVAAFLAPQPGAVRLPSALPSAGRSLRAPAAAAQGSAEAAFGYSGAAALVGAAVCLGAARSLRRTALSALGTKPERLATGCILTINKMKNNTHVALTDNKGHVIWGTSEKRYGKLLPNANRAVEAAIFVAEKLNVDNVVLKVKGLPTALGSIITTIRGTGMNVSQALVMNNIRYGGCRPKGIRR</sequence>
<evidence type="ECO:0000313" key="5">
    <source>
        <dbReference type="EMBL" id="CAE8698738.1"/>
    </source>
</evidence>
<comment type="caution">
    <text evidence="4">The sequence shown here is derived from an EMBL/GenBank/DDBJ whole genome shotgun (WGS) entry which is preliminary data.</text>
</comment>
<evidence type="ECO:0008006" key="7">
    <source>
        <dbReference type="Google" id="ProtNLM"/>
    </source>
</evidence>
<dbReference type="Proteomes" id="UP000626109">
    <property type="component" value="Unassembled WGS sequence"/>
</dbReference>